<feature type="compositionally biased region" description="Polar residues" evidence="1">
    <location>
        <begin position="179"/>
        <end position="213"/>
    </location>
</feature>
<proteinExistence type="predicted"/>
<feature type="compositionally biased region" description="Polar residues" evidence="1">
    <location>
        <begin position="66"/>
        <end position="79"/>
    </location>
</feature>
<organism evidence="2 3">
    <name type="scientific">Trichoderma simmonsii</name>
    <dbReference type="NCBI Taxonomy" id="1491479"/>
    <lineage>
        <taxon>Eukaryota</taxon>
        <taxon>Fungi</taxon>
        <taxon>Dikarya</taxon>
        <taxon>Ascomycota</taxon>
        <taxon>Pezizomycotina</taxon>
        <taxon>Sordariomycetes</taxon>
        <taxon>Hypocreomycetidae</taxon>
        <taxon>Hypocreales</taxon>
        <taxon>Hypocreaceae</taxon>
        <taxon>Trichoderma</taxon>
    </lineage>
</organism>
<feature type="region of interest" description="Disordered" evidence="1">
    <location>
        <begin position="52"/>
        <end position="99"/>
    </location>
</feature>
<feature type="region of interest" description="Disordered" evidence="1">
    <location>
        <begin position="168"/>
        <end position="218"/>
    </location>
</feature>
<dbReference type="Proteomes" id="UP000826661">
    <property type="component" value="Chromosome I"/>
</dbReference>
<gene>
    <name evidence="2" type="ORF">H0G86_000356</name>
</gene>
<dbReference type="AlphaFoldDB" id="A0A8G0L4F6"/>
<evidence type="ECO:0000313" key="2">
    <source>
        <dbReference type="EMBL" id="QYS92965.1"/>
    </source>
</evidence>
<accession>A0A8G0L4F6</accession>
<name>A0A8G0L4F6_9HYPO</name>
<evidence type="ECO:0000313" key="3">
    <source>
        <dbReference type="Proteomes" id="UP000826661"/>
    </source>
</evidence>
<sequence>MCHDIWADQIIHALVPISKHSALAACMSEGERSEARLRARILLLGSCRGDTTSWPTHDSQKDPKLSLQQSESSRGSTSLLEAAHGQSHGHTEGSVNSFSDIDGYPRDSLLNCFPHQELSKHSQHLEPILIPKMNFAEDRNPHEPNSGGRPLPFGHWSFVTSSTMAPRLRAKPDTHARMQRSSTQLNGPEQTPKSNAQQPTWTRGSSPTNNQGHGTHDGETWYMTVQSCKGRPMRSAASAFEYPAKKPLIYRWRSSKS</sequence>
<keyword evidence="3" id="KW-1185">Reference proteome</keyword>
<dbReference type="EMBL" id="CP075864">
    <property type="protein sequence ID" value="QYS92965.1"/>
    <property type="molecule type" value="Genomic_DNA"/>
</dbReference>
<reference evidence="2 3" key="1">
    <citation type="journal article" date="2021" name="BMC Genomics">
        <title>Telomere-to-telomere genome assembly of asparaginase-producing Trichoderma simmonsii.</title>
        <authorList>
            <person name="Chung D."/>
            <person name="Kwon Y.M."/>
            <person name="Yang Y."/>
        </authorList>
    </citation>
    <scope>NUCLEOTIDE SEQUENCE [LARGE SCALE GENOMIC DNA]</scope>
    <source>
        <strain evidence="2 3">GH-Sj1</strain>
    </source>
</reference>
<protein>
    <submittedName>
        <fullName evidence="2">Uncharacterized protein</fullName>
    </submittedName>
</protein>
<evidence type="ECO:0000256" key="1">
    <source>
        <dbReference type="SAM" id="MobiDB-lite"/>
    </source>
</evidence>